<dbReference type="PANTHER" id="PTHR14208:SF2">
    <property type="entry name" value="PROTEIN KRASAVIETZ"/>
    <property type="match status" value="1"/>
</dbReference>
<name>A0A9D4MLZ7_DREPO</name>
<dbReference type="GO" id="GO:0006417">
    <property type="term" value="P:regulation of translation"/>
    <property type="evidence" value="ECO:0007669"/>
    <property type="project" value="UniProtKB-ARBA"/>
</dbReference>
<dbReference type="Pfam" id="PF25504">
    <property type="entry name" value="HEAT_5MP1_2"/>
    <property type="match status" value="1"/>
</dbReference>
<dbReference type="CDD" id="cd11560">
    <property type="entry name" value="W2_eIF5C_like"/>
    <property type="match status" value="1"/>
</dbReference>
<evidence type="ECO:0000313" key="4">
    <source>
        <dbReference type="Proteomes" id="UP000828390"/>
    </source>
</evidence>
<dbReference type="InterPro" id="IPR051245">
    <property type="entry name" value="eIF5-mimic_regulator"/>
</dbReference>
<dbReference type="InterPro" id="IPR003307">
    <property type="entry name" value="W2_domain"/>
</dbReference>
<dbReference type="PANTHER" id="PTHR14208">
    <property type="entry name" value="BASIC LEUCINE ZIPPER AND W2 DOMAIN-CONTAINING PROTEIN"/>
    <property type="match status" value="1"/>
</dbReference>
<evidence type="ECO:0000313" key="3">
    <source>
        <dbReference type="EMBL" id="KAH3878109.1"/>
    </source>
</evidence>
<proteinExistence type="inferred from homology"/>
<dbReference type="EMBL" id="JAIWYP010000001">
    <property type="protein sequence ID" value="KAH3878109.1"/>
    <property type="molecule type" value="Genomic_DNA"/>
</dbReference>
<gene>
    <name evidence="3" type="ORF">DPMN_001993</name>
</gene>
<comment type="similarity">
    <text evidence="1">Belongs to the BZW family.</text>
</comment>
<dbReference type="Proteomes" id="UP000828390">
    <property type="component" value="Unassembled WGS sequence"/>
</dbReference>
<dbReference type="InterPro" id="IPR016024">
    <property type="entry name" value="ARM-type_fold"/>
</dbReference>
<dbReference type="Pfam" id="PF02020">
    <property type="entry name" value="W2"/>
    <property type="match status" value="1"/>
</dbReference>
<dbReference type="SUPFAM" id="SSF48371">
    <property type="entry name" value="ARM repeat"/>
    <property type="match status" value="1"/>
</dbReference>
<reference evidence="3" key="2">
    <citation type="submission" date="2020-11" db="EMBL/GenBank/DDBJ databases">
        <authorList>
            <person name="McCartney M.A."/>
            <person name="Auch B."/>
            <person name="Kono T."/>
            <person name="Mallez S."/>
            <person name="Becker A."/>
            <person name="Gohl D.M."/>
            <person name="Silverstein K.A.T."/>
            <person name="Koren S."/>
            <person name="Bechman K.B."/>
            <person name="Herman A."/>
            <person name="Abrahante J.E."/>
            <person name="Garbe J."/>
        </authorList>
    </citation>
    <scope>NUCLEOTIDE SEQUENCE</scope>
    <source>
        <strain evidence="3">Duluth1</strain>
        <tissue evidence="3">Whole animal</tissue>
    </source>
</reference>
<dbReference type="GO" id="GO:0016020">
    <property type="term" value="C:membrane"/>
    <property type="evidence" value="ECO:0007669"/>
    <property type="project" value="TreeGrafter"/>
</dbReference>
<dbReference type="InterPro" id="IPR057397">
    <property type="entry name" value="HEAT_5MP1_2"/>
</dbReference>
<dbReference type="AlphaFoldDB" id="A0A9D4MLZ7"/>
<dbReference type="SMART" id="SM00515">
    <property type="entry name" value="eIF5C"/>
    <property type="match status" value="1"/>
</dbReference>
<protein>
    <recommendedName>
        <fullName evidence="2">W2 domain-containing protein</fullName>
    </recommendedName>
</protein>
<dbReference type="Gene3D" id="1.25.40.180">
    <property type="match status" value="1"/>
</dbReference>
<reference evidence="3" key="1">
    <citation type="journal article" date="2019" name="bioRxiv">
        <title>The Genome of the Zebra Mussel, Dreissena polymorpha: A Resource for Invasive Species Research.</title>
        <authorList>
            <person name="McCartney M.A."/>
            <person name="Auch B."/>
            <person name="Kono T."/>
            <person name="Mallez S."/>
            <person name="Zhang Y."/>
            <person name="Obille A."/>
            <person name="Becker A."/>
            <person name="Abrahante J.E."/>
            <person name="Garbe J."/>
            <person name="Badalamenti J.P."/>
            <person name="Herman A."/>
            <person name="Mangelson H."/>
            <person name="Liachko I."/>
            <person name="Sullivan S."/>
            <person name="Sone E.D."/>
            <person name="Koren S."/>
            <person name="Silverstein K.A.T."/>
            <person name="Beckman K.B."/>
            <person name="Gohl D.M."/>
        </authorList>
    </citation>
    <scope>NUCLEOTIDE SEQUENCE</scope>
    <source>
        <strain evidence="3">Duluth1</strain>
        <tissue evidence="3">Whole animal</tissue>
    </source>
</reference>
<accession>A0A9D4MLZ7</accession>
<organism evidence="3 4">
    <name type="scientific">Dreissena polymorpha</name>
    <name type="common">Zebra mussel</name>
    <name type="synonym">Mytilus polymorpha</name>
    <dbReference type="NCBI Taxonomy" id="45954"/>
    <lineage>
        <taxon>Eukaryota</taxon>
        <taxon>Metazoa</taxon>
        <taxon>Spiralia</taxon>
        <taxon>Lophotrochozoa</taxon>
        <taxon>Mollusca</taxon>
        <taxon>Bivalvia</taxon>
        <taxon>Autobranchia</taxon>
        <taxon>Heteroconchia</taxon>
        <taxon>Euheterodonta</taxon>
        <taxon>Imparidentia</taxon>
        <taxon>Neoheterodontei</taxon>
        <taxon>Myida</taxon>
        <taxon>Dreissenoidea</taxon>
        <taxon>Dreissenidae</taxon>
        <taxon>Dreissena</taxon>
    </lineage>
</organism>
<feature type="domain" description="W2" evidence="2">
    <location>
        <begin position="301"/>
        <end position="468"/>
    </location>
</feature>
<dbReference type="PROSITE" id="PS51363">
    <property type="entry name" value="W2"/>
    <property type="match status" value="1"/>
</dbReference>
<keyword evidence="4" id="KW-1185">Reference proteome</keyword>
<comment type="caution">
    <text evidence="3">The sequence shown here is derived from an EMBL/GenBank/DDBJ whole genome shotgun (WGS) entry which is preliminary data.</text>
</comment>
<evidence type="ECO:0000259" key="2">
    <source>
        <dbReference type="PROSITE" id="PS51363"/>
    </source>
</evidence>
<evidence type="ECO:0000256" key="1">
    <source>
        <dbReference type="ARBA" id="ARBA00008151"/>
    </source>
</evidence>
<dbReference type="GO" id="GO:0005737">
    <property type="term" value="C:cytoplasm"/>
    <property type="evidence" value="ECO:0007669"/>
    <property type="project" value="TreeGrafter"/>
</dbReference>
<dbReference type="InterPro" id="IPR043510">
    <property type="entry name" value="W2_5MP1/2"/>
</dbReference>
<dbReference type="FunFam" id="1.25.40.180:FF:000006">
    <property type="entry name" value="Basic leucine zipper and W2 domain-containing protein 1"/>
    <property type="match status" value="1"/>
</dbReference>
<sequence length="468" mass="53818">MSVGASTRWLSDDNSRTLGPRIMKLHRYIDHDLQMTPIDVEVTRPKVKVTVLMNQKSEKPSLSGQRLKTRKRDEKEKYDPSAFRDAIIQGLNETEADLDQVAKFLDVSKLDYRRYADVLFDVLFAGGQLAPGGSILEDPDQSKVCRTDICVFGCEADRNKLKGYFEVFNKLLRRYKYLEKAFEDSVKKLLVFLKGFSDEDQQKLAIILGIIFANGFCKANVLSALFEDHLVKEGISLRFATSMFRSWLEEKDIGSVIKALKVAEIESRLLELFPVTKRSQDAFVTHFTNEGLEAIASFQNKQQSVEVKKDMQKSLEEMMENEDEPKQIVSYLTEYMKKHGLSDSDLVIHVWTTLMAQVEWNKKEELVAEQAIKHLKKYALVLATVARSLDAEMKLLVKIQEYCYDNMAFMKVFQKIIVLLYKTDVVSEDSVLKWYNGGHSVKGKSVFLEQMKPFIEWLQSAEEESEDD</sequence>